<comment type="similarity">
    <text evidence="2">Belongs to the TonB-dependent receptor family. Hemoglobin/haptoglobin binding protein subfamily.</text>
</comment>
<dbReference type="EMBL" id="PYIX02000004">
    <property type="protein sequence ID" value="RFC84834.1"/>
    <property type="molecule type" value="Genomic_DNA"/>
</dbReference>
<evidence type="ECO:0000256" key="13">
    <source>
        <dbReference type="SAM" id="SignalP"/>
    </source>
</evidence>
<evidence type="ECO:0000256" key="5">
    <source>
        <dbReference type="ARBA" id="ARBA00022692"/>
    </source>
</evidence>
<evidence type="ECO:0000256" key="6">
    <source>
        <dbReference type="ARBA" id="ARBA00022729"/>
    </source>
</evidence>
<evidence type="ECO:0000256" key="10">
    <source>
        <dbReference type="ARBA" id="ARBA00023237"/>
    </source>
</evidence>
<keyword evidence="7 12" id="KW-0798">TonB box</keyword>
<dbReference type="SUPFAM" id="SSF56935">
    <property type="entry name" value="Porins"/>
    <property type="match status" value="1"/>
</dbReference>
<evidence type="ECO:0000259" key="15">
    <source>
        <dbReference type="Pfam" id="PF07715"/>
    </source>
</evidence>
<dbReference type="InterPro" id="IPR036942">
    <property type="entry name" value="Beta-barrel_TonB_sf"/>
</dbReference>
<dbReference type="EMBL" id="JBHRSF010000007">
    <property type="protein sequence ID" value="MFC2994558.1"/>
    <property type="molecule type" value="Genomic_DNA"/>
</dbReference>
<evidence type="ECO:0000256" key="11">
    <source>
        <dbReference type="PROSITE-ProRule" id="PRU01360"/>
    </source>
</evidence>
<keyword evidence="10 11" id="KW-0998">Cell outer membrane</keyword>
<evidence type="ECO:0000256" key="9">
    <source>
        <dbReference type="ARBA" id="ARBA00023170"/>
    </source>
</evidence>
<dbReference type="InterPro" id="IPR037066">
    <property type="entry name" value="Plug_dom_sf"/>
</dbReference>
<feature type="chain" id="PRO_5016753313" evidence="13">
    <location>
        <begin position="36"/>
        <end position="640"/>
    </location>
</feature>
<feature type="domain" description="TonB-dependent receptor-like beta-barrel" evidence="14">
    <location>
        <begin position="234"/>
        <end position="607"/>
    </location>
</feature>
<evidence type="ECO:0000256" key="1">
    <source>
        <dbReference type="ARBA" id="ARBA00004571"/>
    </source>
</evidence>
<feature type="domain" description="TonB-dependent receptor plug" evidence="15">
    <location>
        <begin position="63"/>
        <end position="170"/>
    </location>
</feature>
<dbReference type="CDD" id="cd01347">
    <property type="entry name" value="ligand_gated_channel"/>
    <property type="match status" value="1"/>
</dbReference>
<dbReference type="OrthoDB" id="9764669at2"/>
<evidence type="ECO:0000259" key="14">
    <source>
        <dbReference type="Pfam" id="PF00593"/>
    </source>
</evidence>
<comment type="subcellular location">
    <subcellularLocation>
        <location evidence="1 11">Cell outer membrane</location>
        <topology evidence="1 11">Multi-pass membrane protein</topology>
    </subcellularLocation>
</comment>
<keyword evidence="19" id="KW-1185">Reference proteome</keyword>
<reference evidence="16" key="4">
    <citation type="submission" date="2024-09" db="EMBL/GenBank/DDBJ databases">
        <authorList>
            <person name="Sun Q."/>
            <person name="Mori K."/>
        </authorList>
    </citation>
    <scope>NUCLEOTIDE SEQUENCE</scope>
    <source>
        <strain evidence="16">KCTC 62575</strain>
    </source>
</reference>
<keyword evidence="4 11" id="KW-1134">Transmembrane beta strand</keyword>
<dbReference type="PANTHER" id="PTHR30069">
    <property type="entry name" value="TONB-DEPENDENT OUTER MEMBRANE RECEPTOR"/>
    <property type="match status" value="1"/>
</dbReference>
<evidence type="ECO:0000256" key="8">
    <source>
        <dbReference type="ARBA" id="ARBA00023136"/>
    </source>
</evidence>
<reference evidence="16" key="1">
    <citation type="journal article" date="2014" name="Int. J. Syst. Evol. Microbiol.">
        <title>Complete genome of a new Firmicutes species belonging to the dominant human colonic microbiota ('Ruminococcus bicirculans') reveals two chromosomes and a selective capacity to utilize plant glucans.</title>
        <authorList>
            <consortium name="NISC Comparative Sequencing Program"/>
            <person name="Wegmann U."/>
            <person name="Louis P."/>
            <person name="Goesmann A."/>
            <person name="Henrissat B."/>
            <person name="Duncan S.H."/>
            <person name="Flint H.J."/>
        </authorList>
    </citation>
    <scope>NUCLEOTIDE SEQUENCE</scope>
    <source>
        <strain evidence="16">KCTC 62575</strain>
    </source>
</reference>
<gene>
    <name evidence="16" type="ORF">ACFODO_04570</name>
    <name evidence="17" type="ORF">C9E89_004510</name>
</gene>
<keyword evidence="8 11" id="KW-0472">Membrane</keyword>
<dbReference type="InterPro" id="IPR039426">
    <property type="entry name" value="TonB-dep_rcpt-like"/>
</dbReference>
<keyword evidence="6 13" id="KW-0732">Signal</keyword>
<sequence>MEHIMSVVAKLTTFKPTTLVGAVAVAMGISSTAFATDSLSSESTPVSTLDTIVFTATRSAENIKDVPARITVIDEKTIQKNPILNVSDVIQRDPAVYIKQSGGMGQISEIGLRGMKSVHTLVLKDGARLNSQNELGPLYPAFLDTSDVQQIEILKGPASVQYGSDAIGGVVQLISKKPTQSGAELTGIYGENQTYKTIAKASLVNDQGFYAQVGGQRLESDGTRIFESQPKSEKASYDQKGYNAKFGYSQDNVVDASASISENKGTNIFSNDYIVNTAAREFENRVINAKVAYNILPNLILNAHYANVQDKQNVPAYASHYNTENNEGDLNLKWKFTPNQNILVGATYNDANYQSNTIVNNDQSVESTGYYVQHQFKNDRFDTQIGARVEDNERFGTHTVGQGAIRYHFLPNASVYANIGSAFRAPTLNEMYSQWGGNDQLKPEESISYELGFDYDINANISTSLSAYHTEVKNLITYTCVATCDGDYVNTFPVSQNMNINKAKFTGGEVEVKWHQDDLFLSTAYAFVDSENKENGKELVYRPRQTLTLSTGLENATYGISASLIARTKAYADTKNTLRVPGYATVDLNAYWNATKNVKLFTNIQNIGDVEYREVLNTYPANDWYINTGRQASVGVTFKY</sequence>
<dbReference type="Gene3D" id="2.170.130.10">
    <property type="entry name" value="TonB-dependent receptor, plug domain"/>
    <property type="match status" value="1"/>
</dbReference>
<dbReference type="RefSeq" id="WP_107008053.1">
    <property type="nucleotide sequence ID" value="NZ_JBHRSF010000007.1"/>
</dbReference>
<name>A0A371YTY7_9GAMM</name>
<evidence type="ECO:0000313" key="17">
    <source>
        <dbReference type="EMBL" id="RFC84834.1"/>
    </source>
</evidence>
<evidence type="ECO:0000313" key="16">
    <source>
        <dbReference type="EMBL" id="MFC2994558.1"/>
    </source>
</evidence>
<dbReference type="AlphaFoldDB" id="A0A371YTY7"/>
<evidence type="ECO:0000256" key="4">
    <source>
        <dbReference type="ARBA" id="ARBA00022452"/>
    </source>
</evidence>
<dbReference type="InterPro" id="IPR000531">
    <property type="entry name" value="Beta-barrel_TonB"/>
</dbReference>
<reference evidence="17 18" key="2">
    <citation type="submission" date="2018-08" db="EMBL/GenBank/DDBJ databases">
        <title>The draft genome of Acinetobacter sichuanensis strain WCHAc060041.</title>
        <authorList>
            <person name="Qin J."/>
            <person name="Feng Y."/>
            <person name="Zong Z."/>
        </authorList>
    </citation>
    <scope>NUCLEOTIDE SEQUENCE [LARGE SCALE GENOMIC DNA]</scope>
    <source>
        <strain evidence="17 18">WCHAc060041</strain>
    </source>
</reference>
<dbReference type="Pfam" id="PF00593">
    <property type="entry name" value="TonB_dep_Rec_b-barrel"/>
    <property type="match status" value="1"/>
</dbReference>
<dbReference type="Gene3D" id="2.40.170.20">
    <property type="entry name" value="TonB-dependent receptor, beta-barrel domain"/>
    <property type="match status" value="1"/>
</dbReference>
<keyword evidence="3 11" id="KW-0813">Transport</keyword>
<comment type="caution">
    <text evidence="17">The sequence shown here is derived from an EMBL/GenBank/DDBJ whole genome shotgun (WGS) entry which is preliminary data.</text>
</comment>
<evidence type="ECO:0000256" key="3">
    <source>
        <dbReference type="ARBA" id="ARBA00022448"/>
    </source>
</evidence>
<dbReference type="PROSITE" id="PS52016">
    <property type="entry name" value="TONB_DEPENDENT_REC_3"/>
    <property type="match status" value="1"/>
</dbReference>
<dbReference type="GO" id="GO:0009279">
    <property type="term" value="C:cell outer membrane"/>
    <property type="evidence" value="ECO:0007669"/>
    <property type="project" value="UniProtKB-SubCell"/>
</dbReference>
<keyword evidence="9 17" id="KW-0675">Receptor</keyword>
<evidence type="ECO:0000256" key="7">
    <source>
        <dbReference type="ARBA" id="ARBA00023077"/>
    </source>
</evidence>
<evidence type="ECO:0000313" key="18">
    <source>
        <dbReference type="Proteomes" id="UP000240957"/>
    </source>
</evidence>
<dbReference type="Pfam" id="PF07715">
    <property type="entry name" value="Plug"/>
    <property type="match status" value="1"/>
</dbReference>
<dbReference type="PANTHER" id="PTHR30069:SF29">
    <property type="entry name" value="HEMOGLOBIN AND HEMOGLOBIN-HAPTOGLOBIN-BINDING PROTEIN 1-RELATED"/>
    <property type="match status" value="1"/>
</dbReference>
<evidence type="ECO:0000256" key="2">
    <source>
        <dbReference type="ARBA" id="ARBA00008143"/>
    </source>
</evidence>
<evidence type="ECO:0000256" key="12">
    <source>
        <dbReference type="RuleBase" id="RU003357"/>
    </source>
</evidence>
<feature type="signal peptide" evidence="13">
    <location>
        <begin position="1"/>
        <end position="35"/>
    </location>
</feature>
<proteinExistence type="inferred from homology"/>
<dbReference type="GO" id="GO:0044718">
    <property type="term" value="P:siderophore transmembrane transport"/>
    <property type="evidence" value="ECO:0007669"/>
    <property type="project" value="TreeGrafter"/>
</dbReference>
<dbReference type="GO" id="GO:0015344">
    <property type="term" value="F:siderophore uptake transmembrane transporter activity"/>
    <property type="evidence" value="ECO:0007669"/>
    <property type="project" value="TreeGrafter"/>
</dbReference>
<accession>A0A371YTY7</accession>
<dbReference type="Proteomes" id="UP001595455">
    <property type="component" value="Unassembled WGS sequence"/>
</dbReference>
<dbReference type="InterPro" id="IPR012910">
    <property type="entry name" value="Plug_dom"/>
</dbReference>
<organism evidence="17 18">
    <name type="scientific">Acinetobacter sichuanensis</name>
    <dbReference type="NCBI Taxonomy" id="2136183"/>
    <lineage>
        <taxon>Bacteria</taxon>
        <taxon>Pseudomonadati</taxon>
        <taxon>Pseudomonadota</taxon>
        <taxon>Gammaproteobacteria</taxon>
        <taxon>Moraxellales</taxon>
        <taxon>Moraxellaceae</taxon>
        <taxon>Acinetobacter</taxon>
    </lineage>
</organism>
<dbReference type="Proteomes" id="UP000240957">
    <property type="component" value="Unassembled WGS sequence"/>
</dbReference>
<evidence type="ECO:0000313" key="19">
    <source>
        <dbReference type="Proteomes" id="UP001595455"/>
    </source>
</evidence>
<protein>
    <submittedName>
        <fullName evidence="16 17">TonB-dependent receptor</fullName>
    </submittedName>
</protein>
<keyword evidence="5 11" id="KW-0812">Transmembrane</keyword>
<reference evidence="19" key="3">
    <citation type="journal article" date="2019" name="Int. J. Syst. Evol. Microbiol.">
        <title>The Global Catalogue of Microorganisms (GCM) 10K type strain sequencing project: providing services to taxonomists for standard genome sequencing and annotation.</title>
        <authorList>
            <consortium name="The Broad Institute Genomics Platform"/>
            <consortium name="The Broad Institute Genome Sequencing Center for Infectious Disease"/>
            <person name="Wu L."/>
            <person name="Ma J."/>
        </authorList>
    </citation>
    <scope>NUCLEOTIDE SEQUENCE [LARGE SCALE GENOMIC DNA]</scope>
    <source>
        <strain evidence="19">KCTC 62575</strain>
    </source>
</reference>